<evidence type="ECO:0000313" key="9">
    <source>
        <dbReference type="Proteomes" id="UP000231293"/>
    </source>
</evidence>
<evidence type="ECO:0008006" key="10">
    <source>
        <dbReference type="Google" id="ProtNLM"/>
    </source>
</evidence>
<dbReference type="SFLD" id="SFLDS00057">
    <property type="entry name" value="Glutaminase/Asparaginase"/>
    <property type="match status" value="1"/>
</dbReference>
<dbReference type="Gene3D" id="3.40.50.1170">
    <property type="entry name" value="L-asparaginase, N-terminal domain"/>
    <property type="match status" value="1"/>
</dbReference>
<comment type="caution">
    <text evidence="8">The sequence shown here is derived from an EMBL/GenBank/DDBJ whole genome shotgun (WGS) entry which is preliminary data.</text>
</comment>
<dbReference type="InterPro" id="IPR027475">
    <property type="entry name" value="Asparaginase/glutaminase_AS2"/>
</dbReference>
<dbReference type="InterPro" id="IPR027474">
    <property type="entry name" value="L-asparaginase_N"/>
</dbReference>
<dbReference type="InterPro" id="IPR006034">
    <property type="entry name" value="Asparaginase/glutaminase-like"/>
</dbReference>
<proteinExistence type="inferred from homology"/>
<feature type="active site" evidence="4">
    <location>
        <position position="15"/>
    </location>
</feature>
<dbReference type="InterPro" id="IPR037152">
    <property type="entry name" value="L-asparaginase_N_sf"/>
</dbReference>
<feature type="binding site" evidence="3">
    <location>
        <position position="59"/>
    </location>
    <ligand>
        <name>substrate</name>
    </ligand>
</feature>
<dbReference type="InterPro" id="IPR027473">
    <property type="entry name" value="L-asparaginase_C"/>
</dbReference>
<dbReference type="GO" id="GO:0004067">
    <property type="term" value="F:asparaginase activity"/>
    <property type="evidence" value="ECO:0007669"/>
    <property type="project" value="UniProtKB-UniRule"/>
</dbReference>
<feature type="active site" evidence="5">
    <location>
        <position position="90"/>
    </location>
</feature>
<dbReference type="PIRSF" id="PIRSF500176">
    <property type="entry name" value="L_ASNase"/>
    <property type="match status" value="1"/>
</dbReference>
<dbReference type="PROSITE" id="PS00917">
    <property type="entry name" value="ASN_GLN_ASE_2"/>
    <property type="match status" value="1"/>
</dbReference>
<sequence length="333" mass="35474">MTTQKHVAVYYTGGTIGMQQTSAGLAPADSLANLAAPIFQEYSHQLQCDWFISNPLIDSSAITLSNWQTWLNWIDSKATAYDGLLILHGTDTMAYSANIIALARPQLGIPVILTGAMLPLAVPNSDAPLNLRTALAAFNLSGFTQTAIAFNGQLWPAIGSSKISTERADAFANPQFGTLAQWSVTDGWFNINLPVSTPTAAPMCHNISPSARIHCFTLTPGANLDMITASLTHNPPDGVVLQSYGNGNTPTDASFLAAIRQIGQQSIPVLNISQVLQGCASAVYAQGHELRAAGVINGGKCNLETALAILTLAASNHWQKEQIENLLHQQQLV</sequence>
<evidence type="ECO:0000259" key="7">
    <source>
        <dbReference type="Pfam" id="PF17763"/>
    </source>
</evidence>
<dbReference type="AlphaFoldDB" id="A0A2N9WT58"/>
<dbReference type="InterPro" id="IPR036152">
    <property type="entry name" value="Asp/glu_Ase-like_sf"/>
</dbReference>
<dbReference type="PANTHER" id="PTHR11707">
    <property type="entry name" value="L-ASPARAGINASE"/>
    <property type="match status" value="1"/>
</dbReference>
<dbReference type="RefSeq" id="WP_100113757.1">
    <property type="nucleotide sequence ID" value="NZ_MDVB01000084.1"/>
</dbReference>
<dbReference type="Pfam" id="PF17763">
    <property type="entry name" value="Asparaginase_C"/>
    <property type="match status" value="1"/>
</dbReference>
<dbReference type="Proteomes" id="UP000231293">
    <property type="component" value="Unassembled WGS sequence"/>
</dbReference>
<feature type="active site" description="O-isoaspartyl threonine intermediate" evidence="2">
    <location>
        <position position="15"/>
    </location>
</feature>
<evidence type="ECO:0000313" key="8">
    <source>
        <dbReference type="EMBL" id="PIT14518.1"/>
    </source>
</evidence>
<evidence type="ECO:0000256" key="3">
    <source>
        <dbReference type="PIRSR" id="PIRSR001220-2"/>
    </source>
</evidence>
<dbReference type="PANTHER" id="PTHR11707:SF28">
    <property type="entry name" value="60 KDA LYSOPHOSPHOLIPASE"/>
    <property type="match status" value="1"/>
</dbReference>
<evidence type="ECO:0000256" key="2">
    <source>
        <dbReference type="PIRSR" id="PIRSR001220-1"/>
    </source>
</evidence>
<dbReference type="InterPro" id="IPR040919">
    <property type="entry name" value="Asparaginase_C"/>
</dbReference>
<name>A0A2N9WT58_9NEIS</name>
<feature type="domain" description="Asparaginase/glutaminase C-terminal" evidence="7">
    <location>
        <begin position="212"/>
        <end position="326"/>
    </location>
</feature>
<dbReference type="SMART" id="SM00870">
    <property type="entry name" value="Asparaginase"/>
    <property type="match status" value="1"/>
</dbReference>
<feature type="domain" description="L-asparaginase N-terminal" evidence="6">
    <location>
        <begin position="6"/>
        <end position="183"/>
    </location>
</feature>
<dbReference type="SUPFAM" id="SSF53774">
    <property type="entry name" value="Glutaminase/Asparaginase"/>
    <property type="match status" value="1"/>
</dbReference>
<evidence type="ECO:0000256" key="4">
    <source>
        <dbReference type="PROSITE-ProRule" id="PRU10099"/>
    </source>
</evidence>
<dbReference type="InterPro" id="IPR020827">
    <property type="entry name" value="Asparaginase/glutaminase_AS1"/>
</dbReference>
<dbReference type="PRINTS" id="PR00139">
    <property type="entry name" value="ASNGLNASE"/>
</dbReference>
<evidence type="ECO:0000256" key="5">
    <source>
        <dbReference type="PROSITE-ProRule" id="PRU10100"/>
    </source>
</evidence>
<evidence type="ECO:0000259" key="6">
    <source>
        <dbReference type="Pfam" id="PF00710"/>
    </source>
</evidence>
<dbReference type="PIRSF" id="PIRSF001220">
    <property type="entry name" value="L-ASNase_gatD"/>
    <property type="match status" value="1"/>
</dbReference>
<comment type="similarity">
    <text evidence="1">Belongs to the asparaginase 1 family.</text>
</comment>
<protein>
    <recommendedName>
        <fullName evidence="10">L-asparaginase</fullName>
    </recommendedName>
</protein>
<dbReference type="CDD" id="cd08963">
    <property type="entry name" value="L-asparaginase_I"/>
    <property type="match status" value="1"/>
</dbReference>
<gene>
    <name evidence="8" type="ORF">BGI32_07235</name>
</gene>
<dbReference type="PROSITE" id="PS51732">
    <property type="entry name" value="ASN_GLN_ASE_3"/>
    <property type="match status" value="1"/>
</dbReference>
<dbReference type="EMBL" id="MDVB01000084">
    <property type="protein sequence ID" value="PIT14518.1"/>
    <property type="molecule type" value="Genomic_DNA"/>
</dbReference>
<dbReference type="GO" id="GO:0006520">
    <property type="term" value="P:amino acid metabolic process"/>
    <property type="evidence" value="ECO:0007669"/>
    <property type="project" value="InterPro"/>
</dbReference>
<accession>A0A2N9WT58</accession>
<reference evidence="8 9" key="1">
    <citation type="journal article" date="2017" name="MBio">
        <title>Type VI secretion-mediated competition in the bee gut microbiome.</title>
        <authorList>
            <person name="Steele M.I."/>
            <person name="Kwong W.K."/>
            <person name="Powell J.E."/>
            <person name="Whiteley M."/>
            <person name="Moran N.A."/>
        </authorList>
    </citation>
    <scope>NUCLEOTIDE SEQUENCE [LARGE SCALE GENOMIC DNA]</scope>
    <source>
        <strain evidence="8 9">App2-2</strain>
    </source>
</reference>
<dbReference type="PROSITE" id="PS00144">
    <property type="entry name" value="ASN_GLN_ASE_1"/>
    <property type="match status" value="1"/>
</dbReference>
<dbReference type="Pfam" id="PF00710">
    <property type="entry name" value="Asparaginase"/>
    <property type="match status" value="1"/>
</dbReference>
<dbReference type="InterPro" id="IPR041725">
    <property type="entry name" value="L-asparaginase_I"/>
</dbReference>
<dbReference type="Gene3D" id="3.40.50.40">
    <property type="match status" value="1"/>
</dbReference>
<feature type="binding site" evidence="3">
    <location>
        <begin position="90"/>
        <end position="91"/>
    </location>
    <ligand>
        <name>substrate</name>
    </ligand>
</feature>
<evidence type="ECO:0000256" key="1">
    <source>
        <dbReference type="ARBA" id="ARBA00010518"/>
    </source>
</evidence>
<organism evidence="8 9">
    <name type="scientific">Snodgrassella alvi</name>
    <dbReference type="NCBI Taxonomy" id="1196083"/>
    <lineage>
        <taxon>Bacteria</taxon>
        <taxon>Pseudomonadati</taxon>
        <taxon>Pseudomonadota</taxon>
        <taxon>Betaproteobacteria</taxon>
        <taxon>Neisseriales</taxon>
        <taxon>Neisseriaceae</taxon>
        <taxon>Snodgrassella</taxon>
    </lineage>
</organism>